<evidence type="ECO:0000256" key="13">
    <source>
        <dbReference type="ARBA" id="ARBA00023237"/>
    </source>
</evidence>
<evidence type="ECO:0000259" key="18">
    <source>
        <dbReference type="Pfam" id="PF07715"/>
    </source>
</evidence>
<keyword evidence="9" id="KW-0406">Ion transport</keyword>
<evidence type="ECO:0000256" key="9">
    <source>
        <dbReference type="ARBA" id="ARBA00023065"/>
    </source>
</evidence>
<dbReference type="InterPro" id="IPR000531">
    <property type="entry name" value="Beta-barrel_TonB"/>
</dbReference>
<dbReference type="InterPro" id="IPR036942">
    <property type="entry name" value="Beta-barrel_TonB_sf"/>
</dbReference>
<sequence length="711" mass="77665">MRLPFYQRTILAAAILSATSSTLAQQSAETLAPIIVQTTRTEASLLETPASVSIIDGDTLRQDRLQVNLSESLGSVPGVQIQNRQNYAQDLQISIRGFGARSAFGVRGLRLYVDGIPATMPDGQGQTSNIDIASIDRIEILRGPFSALYGNSSGGVIQVFTEDGSSPTTLSAGMAAGSYGTYRYGAKAKGLSQLGSTELDYVLSANRFTTQGYRDHSGTRKNLGNMKLGLQFNDDSRLTLIGNSVDIKADDPLGLDRDTFENDPRSVYGGALDYNTRKTVKQTQGGLIYDHRISTNHELRAMVYFGQRKTTQYQSIPFFAQTSASNPLHAGGLIDLKRNYGGADLRWTSKLAFAGKPLTLIGGIAYDEMTEQRKGYFNFVNTPTGRQLGVQGDLRRDETNKSWNLDPYLQASWQFAEQWTLDGGLRYSTVDFSSNDHYINQINDDGSGDARYQKALPVVSLRFAATPDISLYASAGRGFETPTFNEISYRSGGVAGLNFNLQPSVNNSVELGAKAQIGAGLLTAALFQTRTSDEIVTAESVGGRTVYQNAGGTRRNGFELGWTGKFSRNWNTDLAYTWLDAEYRDNCLSPTCSSPIYAGNKIPGIARQAFYAAVGWTPPTGWRAGVEARYLSDIPVNDANSESTPAYFVAAVSAGYLWRTGPWEVSTFARIDNLFDRHYAGSVIVNEGNQRYYEPAPGRNWSAGTNISYSF</sequence>
<keyword evidence="7 16" id="KW-0732">Signal</keyword>
<evidence type="ECO:0000256" key="11">
    <source>
        <dbReference type="ARBA" id="ARBA00023136"/>
    </source>
</evidence>
<name>A0A2N4U7S9_9BURK</name>
<comment type="subcellular location">
    <subcellularLocation>
        <location evidence="1 14">Cell outer membrane</location>
        <topology evidence="1 14">Multi-pass membrane protein</topology>
    </subcellularLocation>
</comment>
<evidence type="ECO:0000256" key="4">
    <source>
        <dbReference type="ARBA" id="ARBA00022452"/>
    </source>
</evidence>
<protein>
    <submittedName>
        <fullName evidence="19">TonB-dependent siderophore receptor</fullName>
    </submittedName>
</protein>
<evidence type="ECO:0000256" key="16">
    <source>
        <dbReference type="SAM" id="SignalP"/>
    </source>
</evidence>
<keyword evidence="8" id="KW-0408">Iron</keyword>
<keyword evidence="20" id="KW-1185">Reference proteome</keyword>
<dbReference type="PANTHER" id="PTHR32552">
    <property type="entry name" value="FERRICHROME IRON RECEPTOR-RELATED"/>
    <property type="match status" value="1"/>
</dbReference>
<dbReference type="AlphaFoldDB" id="A0A2N4U7S9"/>
<accession>A0A2N4U7S9</accession>
<dbReference type="PROSITE" id="PS52016">
    <property type="entry name" value="TONB_DEPENDENT_REC_3"/>
    <property type="match status" value="1"/>
</dbReference>
<dbReference type="PANTHER" id="PTHR32552:SF68">
    <property type="entry name" value="FERRICHROME OUTER MEMBRANE TRANSPORTER_PHAGE RECEPTOR"/>
    <property type="match status" value="1"/>
</dbReference>
<keyword evidence="6 14" id="KW-0812">Transmembrane</keyword>
<dbReference type="Pfam" id="PF00593">
    <property type="entry name" value="TonB_dep_Rec_b-barrel"/>
    <property type="match status" value="1"/>
</dbReference>
<dbReference type="OrthoDB" id="9760620at2"/>
<dbReference type="Proteomes" id="UP000234190">
    <property type="component" value="Unassembled WGS sequence"/>
</dbReference>
<dbReference type="CDD" id="cd01347">
    <property type="entry name" value="ligand_gated_channel"/>
    <property type="match status" value="1"/>
</dbReference>
<keyword evidence="5" id="KW-0410">Iron transport</keyword>
<gene>
    <name evidence="19" type="ORF">CR159_05655</name>
</gene>
<dbReference type="InterPro" id="IPR037066">
    <property type="entry name" value="Plug_dom_sf"/>
</dbReference>
<dbReference type="GO" id="GO:0009279">
    <property type="term" value="C:cell outer membrane"/>
    <property type="evidence" value="ECO:0007669"/>
    <property type="project" value="UniProtKB-SubCell"/>
</dbReference>
<evidence type="ECO:0000256" key="6">
    <source>
        <dbReference type="ARBA" id="ARBA00022692"/>
    </source>
</evidence>
<keyword evidence="3 14" id="KW-0813">Transport</keyword>
<evidence type="ECO:0000256" key="12">
    <source>
        <dbReference type="ARBA" id="ARBA00023170"/>
    </source>
</evidence>
<proteinExistence type="inferred from homology"/>
<feature type="chain" id="PRO_5014658968" evidence="16">
    <location>
        <begin position="25"/>
        <end position="711"/>
    </location>
</feature>
<dbReference type="SUPFAM" id="SSF56935">
    <property type="entry name" value="Porins"/>
    <property type="match status" value="1"/>
</dbReference>
<comment type="similarity">
    <text evidence="2 14 15">Belongs to the TonB-dependent receptor family.</text>
</comment>
<keyword evidence="11 14" id="KW-0472">Membrane</keyword>
<evidence type="ECO:0000256" key="1">
    <source>
        <dbReference type="ARBA" id="ARBA00004571"/>
    </source>
</evidence>
<evidence type="ECO:0000256" key="10">
    <source>
        <dbReference type="ARBA" id="ARBA00023077"/>
    </source>
</evidence>
<dbReference type="Pfam" id="PF07715">
    <property type="entry name" value="Plug"/>
    <property type="match status" value="1"/>
</dbReference>
<reference evidence="19 20" key="1">
    <citation type="submission" date="2017-10" db="EMBL/GenBank/DDBJ databases">
        <title>Two draft genome sequences of Pusillimonas sp. strains isolated from a nitrate- and radionuclide-contaminated groundwater in Russia.</title>
        <authorList>
            <person name="Grouzdev D.S."/>
            <person name="Tourova T.P."/>
            <person name="Goeva M.A."/>
            <person name="Babich T.L."/>
            <person name="Sokolova D.S."/>
            <person name="Abdullin R."/>
            <person name="Poltaraus A.B."/>
            <person name="Toshchakov S.V."/>
            <person name="Nazina T.N."/>
        </authorList>
    </citation>
    <scope>NUCLEOTIDE SEQUENCE [LARGE SCALE GENOMIC DNA]</scope>
    <source>
        <strain evidence="19 20">JR1/69-3-13</strain>
    </source>
</reference>
<dbReference type="EMBL" id="PDNW01000003">
    <property type="protein sequence ID" value="PLC51076.1"/>
    <property type="molecule type" value="Genomic_DNA"/>
</dbReference>
<dbReference type="Gene3D" id="2.40.170.20">
    <property type="entry name" value="TonB-dependent receptor, beta-barrel domain"/>
    <property type="match status" value="1"/>
</dbReference>
<dbReference type="RefSeq" id="WP_102073028.1">
    <property type="nucleotide sequence ID" value="NZ_PDNW01000003.1"/>
</dbReference>
<dbReference type="GO" id="GO:0015344">
    <property type="term" value="F:siderophore uptake transmembrane transporter activity"/>
    <property type="evidence" value="ECO:0007669"/>
    <property type="project" value="TreeGrafter"/>
</dbReference>
<evidence type="ECO:0000256" key="15">
    <source>
        <dbReference type="RuleBase" id="RU003357"/>
    </source>
</evidence>
<feature type="domain" description="TonB-dependent receptor-like beta-barrel" evidence="17">
    <location>
        <begin position="232"/>
        <end position="674"/>
    </location>
</feature>
<keyword evidence="10 15" id="KW-0798">TonB box</keyword>
<evidence type="ECO:0000256" key="7">
    <source>
        <dbReference type="ARBA" id="ARBA00022729"/>
    </source>
</evidence>
<evidence type="ECO:0000256" key="2">
    <source>
        <dbReference type="ARBA" id="ARBA00009810"/>
    </source>
</evidence>
<keyword evidence="4 14" id="KW-1134">Transmembrane beta strand</keyword>
<evidence type="ECO:0000256" key="3">
    <source>
        <dbReference type="ARBA" id="ARBA00022448"/>
    </source>
</evidence>
<organism evidence="19 20">
    <name type="scientific">Pollutimonas subterranea</name>
    <dbReference type="NCBI Taxonomy" id="2045210"/>
    <lineage>
        <taxon>Bacteria</taxon>
        <taxon>Pseudomonadati</taxon>
        <taxon>Pseudomonadota</taxon>
        <taxon>Betaproteobacteria</taxon>
        <taxon>Burkholderiales</taxon>
        <taxon>Alcaligenaceae</taxon>
        <taxon>Pollutimonas</taxon>
    </lineage>
</organism>
<comment type="caution">
    <text evidence="19">The sequence shown here is derived from an EMBL/GenBank/DDBJ whole genome shotgun (WGS) entry which is preliminary data.</text>
</comment>
<feature type="signal peptide" evidence="16">
    <location>
        <begin position="1"/>
        <end position="24"/>
    </location>
</feature>
<dbReference type="InterPro" id="IPR012910">
    <property type="entry name" value="Plug_dom"/>
</dbReference>
<evidence type="ECO:0000256" key="8">
    <source>
        <dbReference type="ARBA" id="ARBA00023004"/>
    </source>
</evidence>
<dbReference type="Gene3D" id="2.170.130.10">
    <property type="entry name" value="TonB-dependent receptor, plug domain"/>
    <property type="match status" value="1"/>
</dbReference>
<evidence type="ECO:0000256" key="14">
    <source>
        <dbReference type="PROSITE-ProRule" id="PRU01360"/>
    </source>
</evidence>
<evidence type="ECO:0000313" key="19">
    <source>
        <dbReference type="EMBL" id="PLC51076.1"/>
    </source>
</evidence>
<keyword evidence="12 19" id="KW-0675">Receptor</keyword>
<evidence type="ECO:0000313" key="20">
    <source>
        <dbReference type="Proteomes" id="UP000234190"/>
    </source>
</evidence>
<evidence type="ECO:0000259" key="17">
    <source>
        <dbReference type="Pfam" id="PF00593"/>
    </source>
</evidence>
<dbReference type="InterPro" id="IPR039426">
    <property type="entry name" value="TonB-dep_rcpt-like"/>
</dbReference>
<keyword evidence="13 14" id="KW-0998">Cell outer membrane</keyword>
<feature type="domain" description="TonB-dependent receptor plug" evidence="18">
    <location>
        <begin position="45"/>
        <end position="156"/>
    </location>
</feature>
<evidence type="ECO:0000256" key="5">
    <source>
        <dbReference type="ARBA" id="ARBA00022496"/>
    </source>
</evidence>